<accession>A0A4S5E0J3</accession>
<sequence>MDLTKALSETAARRPHVLLVEVPGWSHTRIFTERELLRRGWIESSSPADSDILLTCGTPSDDLSEVLDRVWDQFPGPRVRVKVHDPTEVVDVLDQARKALVNCSAQQKEAFTRTAAKVSPAVAAQSSSSDNSANPGADDGGMDHAQMAHGETAPGADDGEVDHSGMDHSQMDMPMPGGIGLAEAGADRDGLDLDVLHVSLGPVLRYWPAGLVVRCALQGDVITEASVDLMTGSPTVNAPGVGERSGSLPEAGGDRARLLSVRYCDQVVSLLALMGWDRFALRCSRVRDGLLGGMPLEDAVSELNALGRGISRSKTFRWSFKDLPEILERLDVLVGRARWVLEADTPFGKPALWHTAHEESARLQQVPGMIVGLDLFAARLIIASLGLDTVVAARVGGVDA</sequence>
<dbReference type="RefSeq" id="WP_136455677.1">
    <property type="nucleotide sequence ID" value="NZ_SSWH01000017.1"/>
</dbReference>
<dbReference type="EMBL" id="SSWH01000017">
    <property type="protein sequence ID" value="THJ64807.1"/>
    <property type="molecule type" value="Genomic_DNA"/>
</dbReference>
<reference evidence="1 2" key="1">
    <citation type="submission" date="2019-04" db="EMBL/GenBank/DDBJ databases">
        <authorList>
            <person name="Liu Q."/>
            <person name="Xin Y.-H."/>
        </authorList>
    </citation>
    <scope>NUCLEOTIDE SEQUENCE [LARGE SCALE GENOMIC DNA]</scope>
    <source>
        <strain evidence="1 2">AM23</strain>
    </source>
</reference>
<protein>
    <submittedName>
        <fullName evidence="1">Uncharacterized protein</fullName>
    </submittedName>
</protein>
<keyword evidence="2" id="KW-1185">Reference proteome</keyword>
<dbReference type="Proteomes" id="UP000305233">
    <property type="component" value="Unassembled WGS sequence"/>
</dbReference>
<evidence type="ECO:0000313" key="1">
    <source>
        <dbReference type="EMBL" id="THJ64807.1"/>
    </source>
</evidence>
<comment type="caution">
    <text evidence="1">The sequence shown here is derived from an EMBL/GenBank/DDBJ whole genome shotgun (WGS) entry which is preliminary data.</text>
</comment>
<dbReference type="OrthoDB" id="3373298at2"/>
<evidence type="ECO:0000313" key="2">
    <source>
        <dbReference type="Proteomes" id="UP000305233"/>
    </source>
</evidence>
<proteinExistence type="predicted"/>
<name>A0A4S5E0J3_9MICC</name>
<dbReference type="AlphaFoldDB" id="A0A4S5E0J3"/>
<organism evidence="1 2">
    <name type="scientific">Arthrobacter echini</name>
    <dbReference type="NCBI Taxonomy" id="1529066"/>
    <lineage>
        <taxon>Bacteria</taxon>
        <taxon>Bacillati</taxon>
        <taxon>Actinomycetota</taxon>
        <taxon>Actinomycetes</taxon>
        <taxon>Micrococcales</taxon>
        <taxon>Micrococcaceae</taxon>
        <taxon>Arthrobacter</taxon>
    </lineage>
</organism>
<dbReference type="SUPFAM" id="SSF56770">
    <property type="entry name" value="HydA/Nqo6-like"/>
    <property type="match status" value="1"/>
</dbReference>
<gene>
    <name evidence="1" type="ORF">E8P82_14025</name>
</gene>